<protein>
    <submittedName>
        <fullName evidence="1">Uncharacterized protein</fullName>
    </submittedName>
</protein>
<dbReference type="RefSeq" id="WP_255058598.1">
    <property type="nucleotide sequence ID" value="NZ_JANDBD010000002.1"/>
</dbReference>
<evidence type="ECO:0000313" key="1">
    <source>
        <dbReference type="EMBL" id="MCP9271538.1"/>
    </source>
</evidence>
<sequence>MIAKPVRSASGGVAVVTTDRGLPIRVKIDSGEMCRDAEDLAREILLLCRVSASRQQVARRRSLESSGVAPAVVDRLGLADAAELLAAEAAVFGEDEPPVTWSRSS</sequence>
<comment type="caution">
    <text evidence="1">The sequence shown here is derived from an EMBL/GenBank/DDBJ whole genome shotgun (WGS) entry which is preliminary data.</text>
</comment>
<proteinExistence type="predicted"/>
<dbReference type="Proteomes" id="UP001651690">
    <property type="component" value="Unassembled WGS sequence"/>
</dbReference>
<name>A0ABT1LXA9_9MYCO</name>
<reference evidence="1 2" key="1">
    <citation type="submission" date="2022-06" db="EMBL/GenBank/DDBJ databases">
        <title>Mycolicibacterium sp. CAU 1645 isolated from seawater.</title>
        <authorList>
            <person name="Kim W."/>
        </authorList>
    </citation>
    <scope>NUCLEOTIDE SEQUENCE [LARGE SCALE GENOMIC DNA]</scope>
    <source>
        <strain evidence="1 2">CAU 1645</strain>
    </source>
</reference>
<keyword evidence="2" id="KW-1185">Reference proteome</keyword>
<dbReference type="EMBL" id="JANDBD010000002">
    <property type="protein sequence ID" value="MCP9271538.1"/>
    <property type="molecule type" value="Genomic_DNA"/>
</dbReference>
<evidence type="ECO:0000313" key="2">
    <source>
        <dbReference type="Proteomes" id="UP001651690"/>
    </source>
</evidence>
<organism evidence="1 2">
    <name type="scientific">Mycolicibacterium arenosum</name>
    <dbReference type="NCBI Taxonomy" id="2952157"/>
    <lineage>
        <taxon>Bacteria</taxon>
        <taxon>Bacillati</taxon>
        <taxon>Actinomycetota</taxon>
        <taxon>Actinomycetes</taxon>
        <taxon>Mycobacteriales</taxon>
        <taxon>Mycobacteriaceae</taxon>
        <taxon>Mycolicibacterium</taxon>
    </lineage>
</organism>
<gene>
    <name evidence="1" type="ORF">NM203_05000</name>
</gene>
<accession>A0ABT1LXA9</accession>